<dbReference type="Pfam" id="PF04727">
    <property type="entry name" value="ELMO_CED12"/>
    <property type="match status" value="1"/>
</dbReference>
<evidence type="ECO:0000259" key="2">
    <source>
        <dbReference type="PROSITE" id="PS51335"/>
    </source>
</evidence>
<protein>
    <recommendedName>
        <fullName evidence="2">ELMO domain-containing protein</fullName>
    </recommendedName>
</protein>
<dbReference type="PANTHER" id="PTHR12771">
    <property type="entry name" value="ENGULFMENT AND CELL MOTILITY"/>
    <property type="match status" value="1"/>
</dbReference>
<dbReference type="GO" id="GO:0005096">
    <property type="term" value="F:GTPase activator activity"/>
    <property type="evidence" value="ECO:0007669"/>
    <property type="project" value="TreeGrafter"/>
</dbReference>
<keyword evidence="1" id="KW-0812">Transmembrane</keyword>
<evidence type="ECO:0000256" key="1">
    <source>
        <dbReference type="SAM" id="Phobius"/>
    </source>
</evidence>
<reference evidence="3" key="1">
    <citation type="thesis" date="2020" institute="ProQuest LLC" country="789 East Eisenhower Parkway, Ann Arbor, MI, USA">
        <title>Comparative Genomics and Chromosome Evolution.</title>
        <authorList>
            <person name="Mudd A.B."/>
        </authorList>
    </citation>
    <scope>NUCLEOTIDE SEQUENCE</scope>
    <source>
        <strain evidence="3">Female2</strain>
        <tissue evidence="3">Blood</tissue>
    </source>
</reference>
<dbReference type="PROSITE" id="PS51335">
    <property type="entry name" value="ELMO"/>
    <property type="match status" value="1"/>
</dbReference>
<accession>A0A8T2KAN6</accession>
<dbReference type="Proteomes" id="UP000812440">
    <property type="component" value="Chromosome 2"/>
</dbReference>
<evidence type="ECO:0000313" key="3">
    <source>
        <dbReference type="EMBL" id="KAG8452954.1"/>
    </source>
</evidence>
<sequence length="334" mass="38703">MKHFMRMVVQVWIYFYCICVWRCWKFILRKLTGRCEVQRICYKNKPGAGRTLKIESSLKSSKSKLLQSAITTHPDAIEKTIEDILTLKNVNLDTNPQLAVSLQACLLQIVGYRNLTLEIEKLRREAYDSDNPQHEEMLLKLWKMLRPDVPLNGRISKQWCEIGFQGDDPKTDFRGMGLLGLYNLAYFAEKDTTSALQILSDSLQPKSRDGNKDEFSKMSKTELEMKKFDKAIGYSFAIVGINITDLAYNLLVSGALKTHLYNVAPEAPVLHHFQQTFCFLMHEFHKFWIEEDPLDIMEFNRVRAKFHKRILKQLQDTDTALCPHFAASESLINL</sequence>
<dbReference type="EMBL" id="JAACNH010000002">
    <property type="protein sequence ID" value="KAG8452954.1"/>
    <property type="molecule type" value="Genomic_DNA"/>
</dbReference>
<feature type="transmembrane region" description="Helical" evidence="1">
    <location>
        <begin position="6"/>
        <end position="24"/>
    </location>
</feature>
<dbReference type="AlphaFoldDB" id="A0A8T2KAN6"/>
<keyword evidence="4" id="KW-1185">Reference proteome</keyword>
<gene>
    <name evidence="3" type="ORF">GDO86_004672</name>
</gene>
<dbReference type="InterPro" id="IPR050868">
    <property type="entry name" value="ELMO_domain-containing"/>
</dbReference>
<dbReference type="PANTHER" id="PTHR12771:SF18">
    <property type="entry name" value="ELMO DOMAIN-CONTAINING PROTEIN 1"/>
    <property type="match status" value="1"/>
</dbReference>
<dbReference type="InterPro" id="IPR006816">
    <property type="entry name" value="ELMO_dom"/>
</dbReference>
<keyword evidence="1" id="KW-0472">Membrane</keyword>
<evidence type="ECO:0000313" key="4">
    <source>
        <dbReference type="Proteomes" id="UP000812440"/>
    </source>
</evidence>
<feature type="domain" description="ELMO" evidence="2">
    <location>
        <begin position="133"/>
        <end position="314"/>
    </location>
</feature>
<organism evidence="3 4">
    <name type="scientific">Hymenochirus boettgeri</name>
    <name type="common">Congo dwarf clawed frog</name>
    <dbReference type="NCBI Taxonomy" id="247094"/>
    <lineage>
        <taxon>Eukaryota</taxon>
        <taxon>Metazoa</taxon>
        <taxon>Chordata</taxon>
        <taxon>Craniata</taxon>
        <taxon>Vertebrata</taxon>
        <taxon>Euteleostomi</taxon>
        <taxon>Amphibia</taxon>
        <taxon>Batrachia</taxon>
        <taxon>Anura</taxon>
        <taxon>Pipoidea</taxon>
        <taxon>Pipidae</taxon>
        <taxon>Pipinae</taxon>
        <taxon>Hymenochirus</taxon>
    </lineage>
</organism>
<name>A0A8T2KAN6_9PIPI</name>
<dbReference type="OrthoDB" id="67155at2759"/>
<comment type="caution">
    <text evidence="3">The sequence shown here is derived from an EMBL/GenBank/DDBJ whole genome shotgun (WGS) entry which is preliminary data.</text>
</comment>
<keyword evidence="1" id="KW-1133">Transmembrane helix</keyword>
<proteinExistence type="predicted"/>